<gene>
    <name evidence="1" type="ORF">C7K25_12965</name>
</gene>
<sequence length="152" mass="16644">MNAINNAMSIKKANQVAKETFADEIRATIGSRKHNVGVTPRETLVDALVHPQDIAIPLGREMPMDALAAATAAERVWSYQGKGLARVFRNLPLWHMRLVATDIDWSVDPLGGTVGAPEIRGPIAELLLLLTGRTVAFDRVEGEGLLLLQRER</sequence>
<comment type="caution">
    <text evidence="1">The sequence shown here is derived from an EMBL/GenBank/DDBJ whole genome shotgun (WGS) entry which is preliminary data.</text>
</comment>
<dbReference type="EMBL" id="PXVD01000022">
    <property type="protein sequence ID" value="MDJ1372269.1"/>
    <property type="molecule type" value="Genomic_DNA"/>
</dbReference>
<evidence type="ECO:0000313" key="1">
    <source>
        <dbReference type="EMBL" id="MDJ1372269.1"/>
    </source>
</evidence>
<organism evidence="1 2">
    <name type="scientific">Gulosibacter molinativorax</name>
    <dbReference type="NCBI Taxonomy" id="256821"/>
    <lineage>
        <taxon>Bacteria</taxon>
        <taxon>Bacillati</taxon>
        <taxon>Actinomycetota</taxon>
        <taxon>Actinomycetes</taxon>
        <taxon>Micrococcales</taxon>
        <taxon>Microbacteriaceae</taxon>
        <taxon>Gulosibacter</taxon>
    </lineage>
</organism>
<reference evidence="1" key="1">
    <citation type="submission" date="2018-03" db="EMBL/GenBank/DDBJ databases">
        <authorList>
            <person name="Nunes O.C."/>
            <person name="Lopes A.R."/>
            <person name="Froufe H."/>
            <person name="Munoz-Merida A."/>
            <person name="Barroso C."/>
            <person name="Egas C."/>
        </authorList>
    </citation>
    <scope>NUCLEOTIDE SEQUENCE</scope>
    <source>
        <strain evidence="1">ON4</strain>
    </source>
</reference>
<keyword evidence="2" id="KW-1185">Reference proteome</keyword>
<dbReference type="Proteomes" id="UP001170379">
    <property type="component" value="Unassembled WGS sequence"/>
</dbReference>
<protein>
    <submittedName>
        <fullName evidence="1">Uncharacterized protein</fullName>
    </submittedName>
</protein>
<name>A0ABT7CBU2_9MICO</name>
<evidence type="ECO:0000313" key="2">
    <source>
        <dbReference type="Proteomes" id="UP001170379"/>
    </source>
</evidence>
<proteinExistence type="predicted"/>
<accession>A0ABT7CBU2</accession>
<reference evidence="1" key="2">
    <citation type="journal article" date="2022" name="Sci. Rep.">
        <title>In silico prediction of the enzymes involved in the degradation of the herbicide molinate by Gulosibacter molinativorax ON4T.</title>
        <authorList>
            <person name="Lopes A.R."/>
            <person name="Bunin E."/>
            <person name="Viana A.T."/>
            <person name="Froufe H."/>
            <person name="Munoz-Merida A."/>
            <person name="Pinho D."/>
            <person name="Figueiredo J."/>
            <person name="Barroso C."/>
            <person name="Vaz-Moreira I."/>
            <person name="Bellanger X."/>
            <person name="Egas C."/>
            <person name="Nunes O.C."/>
        </authorList>
    </citation>
    <scope>NUCLEOTIDE SEQUENCE</scope>
    <source>
        <strain evidence="1">ON4</strain>
    </source>
</reference>